<evidence type="ECO:0000313" key="2">
    <source>
        <dbReference type="Proteomes" id="UP000219564"/>
    </source>
</evidence>
<proteinExistence type="predicted"/>
<name>A0AAX2HBS9_9PSED</name>
<gene>
    <name evidence="1" type="ORF">PLUA15_470108</name>
</gene>
<dbReference type="Proteomes" id="UP000219564">
    <property type="component" value="Unassembled WGS sequence"/>
</dbReference>
<organism evidence="1 2">
    <name type="scientific">Pseudomonas lundensis</name>
    <dbReference type="NCBI Taxonomy" id="86185"/>
    <lineage>
        <taxon>Bacteria</taxon>
        <taxon>Pseudomonadati</taxon>
        <taxon>Pseudomonadota</taxon>
        <taxon>Gammaproteobacteria</taxon>
        <taxon>Pseudomonadales</taxon>
        <taxon>Pseudomonadaceae</taxon>
        <taxon>Pseudomonas</taxon>
    </lineage>
</organism>
<protein>
    <submittedName>
        <fullName evidence="1">Uncharacterized protein</fullName>
    </submittedName>
</protein>
<evidence type="ECO:0000313" key="1">
    <source>
        <dbReference type="EMBL" id="SOB53977.1"/>
    </source>
</evidence>
<dbReference type="AlphaFoldDB" id="A0AAX2HBS9"/>
<reference evidence="1 2" key="1">
    <citation type="submission" date="2017-08" db="EMBL/GenBank/DDBJ databases">
        <authorList>
            <person name="Chaillou S."/>
        </authorList>
    </citation>
    <scope>NUCLEOTIDE SEQUENCE [LARGE SCALE GENOMIC DNA]</scope>
    <source>
        <strain evidence="1 2">MFPA15A1205</strain>
    </source>
</reference>
<dbReference type="EMBL" id="OBKZ01000042">
    <property type="protein sequence ID" value="SOB53977.1"/>
    <property type="molecule type" value="Genomic_DNA"/>
</dbReference>
<sequence length="59" mass="6480">MNLAHCALPLTGFPVSPCQPMAAEHLKQAAKVRGLGVERQLKEALTCTSKRHCPEPLHY</sequence>
<comment type="caution">
    <text evidence="1">The sequence shown here is derived from an EMBL/GenBank/DDBJ whole genome shotgun (WGS) entry which is preliminary data.</text>
</comment>
<accession>A0AAX2HBS9</accession>